<dbReference type="Gene3D" id="3.40.850.10">
    <property type="entry name" value="Kinesin motor domain"/>
    <property type="match status" value="1"/>
</dbReference>
<feature type="region of interest" description="Disordered" evidence="6">
    <location>
        <begin position="917"/>
        <end position="1302"/>
    </location>
</feature>
<dbReference type="GO" id="GO:0008017">
    <property type="term" value="F:microtubule binding"/>
    <property type="evidence" value="ECO:0007669"/>
    <property type="project" value="InterPro"/>
</dbReference>
<evidence type="ECO:0000256" key="2">
    <source>
        <dbReference type="ARBA" id="ARBA00022840"/>
    </source>
</evidence>
<comment type="caution">
    <text evidence="8">The sequence shown here is derived from an EMBL/GenBank/DDBJ whole genome shotgun (WGS) entry which is preliminary data.</text>
</comment>
<organism evidence="8 9">
    <name type="scientific">Kipferlia bialata</name>
    <dbReference type="NCBI Taxonomy" id="797122"/>
    <lineage>
        <taxon>Eukaryota</taxon>
        <taxon>Metamonada</taxon>
        <taxon>Carpediemonas-like organisms</taxon>
        <taxon>Kipferlia</taxon>
    </lineage>
</organism>
<dbReference type="InterPro" id="IPR027417">
    <property type="entry name" value="P-loop_NTPase"/>
</dbReference>
<evidence type="ECO:0000256" key="1">
    <source>
        <dbReference type="ARBA" id="ARBA00022741"/>
    </source>
</evidence>
<dbReference type="PROSITE" id="PS00411">
    <property type="entry name" value="KINESIN_MOTOR_1"/>
    <property type="match status" value="1"/>
</dbReference>
<feature type="compositionally biased region" description="Acidic residues" evidence="6">
    <location>
        <begin position="935"/>
        <end position="951"/>
    </location>
</feature>
<keyword evidence="4" id="KW-0505">Motor protein</keyword>
<dbReference type="InterPro" id="IPR001752">
    <property type="entry name" value="Kinesin_motor_dom"/>
</dbReference>
<feature type="compositionally biased region" description="Acidic residues" evidence="6">
    <location>
        <begin position="793"/>
        <end position="812"/>
    </location>
</feature>
<keyword evidence="2" id="KW-0067">ATP-binding</keyword>
<feature type="compositionally biased region" description="Basic and acidic residues" evidence="6">
    <location>
        <begin position="1123"/>
        <end position="1177"/>
    </location>
</feature>
<dbReference type="SUPFAM" id="SSF52540">
    <property type="entry name" value="P-loop containing nucleoside triphosphate hydrolases"/>
    <property type="match status" value="1"/>
</dbReference>
<feature type="compositionally biased region" description="Basic residues" evidence="6">
    <location>
        <begin position="1250"/>
        <end position="1260"/>
    </location>
</feature>
<dbReference type="Proteomes" id="UP000265618">
    <property type="component" value="Unassembled WGS sequence"/>
</dbReference>
<dbReference type="EMBL" id="BDIP01001281">
    <property type="protein sequence ID" value="GIQ84039.1"/>
    <property type="molecule type" value="Genomic_DNA"/>
</dbReference>
<name>A0A9K3CVF0_9EUKA</name>
<feature type="coiled-coil region" evidence="5">
    <location>
        <begin position="848"/>
        <end position="899"/>
    </location>
</feature>
<feature type="compositionally biased region" description="Basic and acidic residues" evidence="6">
    <location>
        <begin position="1223"/>
        <end position="1232"/>
    </location>
</feature>
<feature type="coiled-coil region" evidence="5">
    <location>
        <begin position="524"/>
        <end position="607"/>
    </location>
</feature>
<feature type="compositionally biased region" description="Basic and acidic residues" evidence="6">
    <location>
        <begin position="1287"/>
        <end position="1302"/>
    </location>
</feature>
<evidence type="ECO:0000256" key="6">
    <source>
        <dbReference type="SAM" id="MobiDB-lite"/>
    </source>
</evidence>
<evidence type="ECO:0000259" key="7">
    <source>
        <dbReference type="Pfam" id="PF00225"/>
    </source>
</evidence>
<feature type="region of interest" description="Disordered" evidence="6">
    <location>
        <begin position="787"/>
        <end position="814"/>
    </location>
</feature>
<dbReference type="PANTHER" id="PTHR47968">
    <property type="entry name" value="CENTROMERE PROTEIN E"/>
    <property type="match status" value="1"/>
</dbReference>
<evidence type="ECO:0000256" key="3">
    <source>
        <dbReference type="ARBA" id="ARBA00023054"/>
    </source>
</evidence>
<dbReference type="InterPro" id="IPR027640">
    <property type="entry name" value="Kinesin-like_fam"/>
</dbReference>
<feature type="region of interest" description="Disordered" evidence="6">
    <location>
        <begin position="443"/>
        <end position="478"/>
    </location>
</feature>
<dbReference type="GO" id="GO:0007018">
    <property type="term" value="P:microtubule-based movement"/>
    <property type="evidence" value="ECO:0007669"/>
    <property type="project" value="InterPro"/>
</dbReference>
<dbReference type="GO" id="GO:0003777">
    <property type="term" value="F:microtubule motor activity"/>
    <property type="evidence" value="ECO:0007669"/>
    <property type="project" value="InterPro"/>
</dbReference>
<feature type="compositionally biased region" description="Basic residues" evidence="6">
    <location>
        <begin position="918"/>
        <end position="927"/>
    </location>
</feature>
<feature type="compositionally biased region" description="Low complexity" evidence="6">
    <location>
        <begin position="1083"/>
        <end position="1092"/>
    </location>
</feature>
<dbReference type="OrthoDB" id="123929at2759"/>
<evidence type="ECO:0000256" key="5">
    <source>
        <dbReference type="SAM" id="Coils"/>
    </source>
</evidence>
<keyword evidence="9" id="KW-1185">Reference proteome</keyword>
<feature type="domain" description="Kinesin motor" evidence="7">
    <location>
        <begin position="1"/>
        <end position="247"/>
    </location>
</feature>
<sequence length="1302" mass="143461">MAYGPTDSGKSHTMRVVATGSLKALVEKRAMLMKGGHSVTLSMSALEFKRPGTLDRDVVGGLLCHDLLHSGERLKPSSVSYPPVAPKAVEVQSEEGGVEVLKRIRRDRQTQNSKAKGTTGHEQSSRSHLITYFTLAVDGVESSVGLVDLAGSEAHSKDPDADKAIESQGRAIKNDLRAIRTCFEKLQTHAPTSDMFRGGSDLLTCIAPVFRTDVDEVRPGKVVLIGNVYGRPQQFRATRDTLDFTSVWHKVNAKVTATARCTVKISKYTARFQDSPTMSRLRGNVGQCVFKGAVTPGPGPRCQTVGHGVEGVDGNDKDHAPMEPFSLAAAAAVAPTAGPAMTEEDMEKVTQEMAKQLEALRTDMEADFESWVKERDKGRQEEREEWEQQLERERKEWEEALERERTERETAAANLQAVSDGRESEIAGLKAELQTVREKADSREVEWSKEREEAREVAKDARQAERERRKERMEDRERDRVAQAEIQRLLNERLATRETQLETQAEIQTLQATIFKQEILLQGQKEWERERETLVKAKKAAQAQTDASAASIEDLRTKYRDVEADRDSLKTERESLLVKTGNLTRSLEQITAARDAAESAVQSHQAAAKMWEEDRAATVQRHLEGVATLSASHERECRRIGARWHRQLVYMSCGPKAQEDEYYSRTASMTCEDMAGRLMRQHGQLSQQITTQASVLSESGTQAAETSFTETVADDARTAERESGDIVMGTREAVTLESVPEEVQSTDGAAPPISSVDEEVVPGIEGAGQPRSLLDEDTVDLTALAGVGAETEVQSETEGEEEEEEEETESEDSVGTLFAEAIGSLPSGGPAAHETIVSQFMVPLQARNRDLKTALRDMKKENTTLRAERREWVGLRRDNDALLEENGSLRDELDGLKHHNAALCVWRKEDGVEWKPGAKGRRVKRAGGVKGEPGSDTEGEGEGEASEDEDPPQSVVPSQAALQMSAPPRLAASQAKRKNRRLSQGLTAAMEQDMEDFPGRSGLGRSMLDEPSYDEGKPSEGLLYGESTKVAVARRASQGLRETSAPPTPGMSPVKKVPVPVSLGATTGTEGHGLGAVSPTPPVVQAVPPARVTEARQVGVKSSLKSSRAGETSGPTDPKAKRRESQREDPGGSERQKREERGTRKETKEKERREREEKRSSKGERRKGREESHEREKRLRSKGKKREATEERRSSHGKGGKTDTSIVERSANRDSAHPVSSHSRSEKGRREASSTSRSHAHSQKGAGGGRVHKKHKRRSLHCVPPDTDADAGNTGRGGSRRVSTGDWIRERQEKYNQLKKDV</sequence>
<feature type="compositionally biased region" description="Polar residues" evidence="6">
    <location>
        <begin position="1103"/>
        <end position="1115"/>
    </location>
</feature>
<dbReference type="GO" id="GO:0005524">
    <property type="term" value="F:ATP binding"/>
    <property type="evidence" value="ECO:0007669"/>
    <property type="project" value="UniProtKB-KW"/>
</dbReference>
<reference evidence="8 9" key="1">
    <citation type="journal article" date="2018" name="PLoS ONE">
        <title>The draft genome of Kipferlia bialata reveals reductive genome evolution in fornicate parasites.</title>
        <authorList>
            <person name="Tanifuji G."/>
            <person name="Takabayashi S."/>
            <person name="Kume K."/>
            <person name="Takagi M."/>
            <person name="Nakayama T."/>
            <person name="Kamikawa R."/>
            <person name="Inagaki Y."/>
            <person name="Hashimoto T."/>
        </authorList>
    </citation>
    <scope>NUCLEOTIDE SEQUENCE [LARGE SCALE GENOMIC DNA]</scope>
    <source>
        <strain evidence="8">NY0173</strain>
    </source>
</reference>
<evidence type="ECO:0000313" key="9">
    <source>
        <dbReference type="Proteomes" id="UP000265618"/>
    </source>
</evidence>
<proteinExistence type="predicted"/>
<accession>A0A9K3CVF0</accession>
<evidence type="ECO:0000256" key="4">
    <source>
        <dbReference type="ARBA" id="ARBA00023175"/>
    </source>
</evidence>
<feature type="compositionally biased region" description="Polar residues" evidence="6">
    <location>
        <begin position="110"/>
        <end position="123"/>
    </location>
</feature>
<dbReference type="PANTHER" id="PTHR47968:SF75">
    <property type="entry name" value="CENTROMERE-ASSOCIATED PROTEIN E"/>
    <property type="match status" value="1"/>
</dbReference>
<feature type="region of interest" description="Disordered" evidence="6">
    <location>
        <begin position="104"/>
        <end position="123"/>
    </location>
</feature>
<keyword evidence="1" id="KW-0547">Nucleotide-binding</keyword>
<dbReference type="InterPro" id="IPR036961">
    <property type="entry name" value="Kinesin_motor_dom_sf"/>
</dbReference>
<evidence type="ECO:0000313" key="8">
    <source>
        <dbReference type="EMBL" id="GIQ84039.1"/>
    </source>
</evidence>
<gene>
    <name evidence="8" type="ORF">KIPB_005464</name>
</gene>
<protein>
    <recommendedName>
        <fullName evidence="7">Kinesin motor domain-containing protein</fullName>
    </recommendedName>
</protein>
<dbReference type="Pfam" id="PF00225">
    <property type="entry name" value="Kinesin"/>
    <property type="match status" value="1"/>
</dbReference>
<keyword evidence="3 5" id="KW-0175">Coiled coil</keyword>
<dbReference type="InterPro" id="IPR019821">
    <property type="entry name" value="Kinesin_motor_CS"/>
</dbReference>